<dbReference type="PANTHER" id="PTHR16943">
    <property type="entry name" value="2-METHYLCITRATE DEHYDRATASE-RELATED"/>
    <property type="match status" value="1"/>
</dbReference>
<dbReference type="AlphaFoldDB" id="A0A1H7K3B6"/>
<dbReference type="GO" id="GO:0016829">
    <property type="term" value="F:lyase activity"/>
    <property type="evidence" value="ECO:0007669"/>
    <property type="project" value="InterPro"/>
</dbReference>
<dbReference type="InterPro" id="IPR005656">
    <property type="entry name" value="MmgE_PrpD"/>
</dbReference>
<keyword evidence="5" id="KW-1185">Reference proteome</keyword>
<dbReference type="SUPFAM" id="SSF103378">
    <property type="entry name" value="2-methylcitrate dehydratase PrpD"/>
    <property type="match status" value="1"/>
</dbReference>
<dbReference type="STRING" id="641665.GCA_002104455_02785"/>
<protein>
    <submittedName>
        <fullName evidence="4">2-methylcitrate dehydratase PrpD</fullName>
    </submittedName>
</protein>
<reference evidence="5" key="1">
    <citation type="submission" date="2016-10" db="EMBL/GenBank/DDBJ databases">
        <authorList>
            <person name="Varghese N."/>
            <person name="Submissions S."/>
        </authorList>
    </citation>
    <scope>NUCLEOTIDE SEQUENCE [LARGE SCALE GENOMIC DNA]</scope>
    <source>
        <strain evidence="5">CGMCC 1.9127</strain>
    </source>
</reference>
<dbReference type="Pfam" id="PF19305">
    <property type="entry name" value="MmgE_PrpD_C"/>
    <property type="match status" value="1"/>
</dbReference>
<dbReference type="InterPro" id="IPR042188">
    <property type="entry name" value="MmgE/PrpD_sf_2"/>
</dbReference>
<dbReference type="Gene3D" id="3.30.1330.120">
    <property type="entry name" value="2-methylcitrate dehydratase PrpD"/>
    <property type="match status" value="1"/>
</dbReference>
<feature type="domain" description="MmgE/PrpD C-terminal" evidence="3">
    <location>
        <begin position="265"/>
        <end position="430"/>
    </location>
</feature>
<organism evidence="4 5">
    <name type="scientific">Colwellia chukchiensis</name>
    <dbReference type="NCBI Taxonomy" id="641665"/>
    <lineage>
        <taxon>Bacteria</taxon>
        <taxon>Pseudomonadati</taxon>
        <taxon>Pseudomonadota</taxon>
        <taxon>Gammaproteobacteria</taxon>
        <taxon>Alteromonadales</taxon>
        <taxon>Colwelliaceae</taxon>
        <taxon>Colwellia</taxon>
    </lineage>
</organism>
<evidence type="ECO:0000256" key="1">
    <source>
        <dbReference type="ARBA" id="ARBA00006174"/>
    </source>
</evidence>
<gene>
    <name evidence="4" type="ORF">SAMN05216262_1038</name>
</gene>
<dbReference type="InterPro" id="IPR042183">
    <property type="entry name" value="MmgE/PrpD_sf_1"/>
</dbReference>
<dbReference type="EMBL" id="FOBI01000003">
    <property type="protein sequence ID" value="SEK81358.1"/>
    <property type="molecule type" value="Genomic_DNA"/>
</dbReference>
<evidence type="ECO:0000259" key="3">
    <source>
        <dbReference type="Pfam" id="PF19305"/>
    </source>
</evidence>
<dbReference type="Gene3D" id="1.10.4100.10">
    <property type="entry name" value="2-methylcitrate dehydratase PrpD"/>
    <property type="match status" value="1"/>
</dbReference>
<evidence type="ECO:0000313" key="5">
    <source>
        <dbReference type="Proteomes" id="UP000199297"/>
    </source>
</evidence>
<dbReference type="Pfam" id="PF03972">
    <property type="entry name" value="MmgE_PrpD_N"/>
    <property type="match status" value="1"/>
</dbReference>
<feature type="domain" description="MmgE/PrpD N-terminal" evidence="2">
    <location>
        <begin position="11"/>
        <end position="243"/>
    </location>
</feature>
<dbReference type="InterPro" id="IPR045336">
    <property type="entry name" value="MmgE_PrpD_N"/>
</dbReference>
<dbReference type="RefSeq" id="WP_158088329.1">
    <property type="nucleotide sequence ID" value="NZ_FOBI01000003.1"/>
</dbReference>
<proteinExistence type="inferred from homology"/>
<comment type="similarity">
    <text evidence="1">Belongs to the PrpD family.</text>
</comment>
<name>A0A1H7K3B6_9GAMM</name>
<accession>A0A1H7K3B6</accession>
<dbReference type="PANTHER" id="PTHR16943:SF8">
    <property type="entry name" value="2-METHYLCITRATE DEHYDRATASE"/>
    <property type="match status" value="1"/>
</dbReference>
<evidence type="ECO:0000313" key="4">
    <source>
        <dbReference type="EMBL" id="SEK81358.1"/>
    </source>
</evidence>
<sequence>MEPSLTKVLLTNLKNKAITDQDRKRASVHLLDWLACCSLGRLSAAGDVYQAYIDDEADQSEQPCNVVFGDKCYWQDALLMNSALGNVLEMDDIHRSSILHPGPVVIPAALAIAQKHGLPMRNLLNAIVLGYEITIRLGKAIGRSHYQYFHNTATCAAMGASLAVSHLLSLTIEQTLAALGNVGSRTSGLWQMRNEQVLTKQWHNSDAAKTGTMAAILASKGLTGPEYILEGPQGIFKALSDDAMPEKFIKAYDTWRIFDCSFKPWPACRHAHSAIDVVLTALNNIPRAITVNDVQSVAIFTYQDALVFCDKPTPETELQAKFSIQHAVAAVLTWGQPQLTHYYLEQLHELAHTRSIIKVFESPELEGNYPAHYGARCEITLHSGEVITEEIIDTLGDPERPLSLEQIKAKASMLMTAAGLSPNRIDELINMTWANDTSLSLLNTLISAEKTHGHNEKNKTRE</sequence>
<evidence type="ECO:0000259" key="2">
    <source>
        <dbReference type="Pfam" id="PF03972"/>
    </source>
</evidence>
<dbReference type="OrthoDB" id="9791416at2"/>
<dbReference type="InterPro" id="IPR045337">
    <property type="entry name" value="MmgE_PrpD_C"/>
</dbReference>
<dbReference type="Proteomes" id="UP000199297">
    <property type="component" value="Unassembled WGS sequence"/>
</dbReference>
<dbReference type="InterPro" id="IPR036148">
    <property type="entry name" value="MmgE/PrpD_sf"/>
</dbReference>